<comment type="catalytic activity">
    <reaction evidence="1">
        <text>ATP + protein L-histidine = ADP + protein N-phospho-L-histidine.</text>
        <dbReference type="EC" id="2.7.13.3"/>
    </reaction>
</comment>
<dbReference type="InterPro" id="IPR003594">
    <property type="entry name" value="HATPase_dom"/>
</dbReference>
<evidence type="ECO:0000313" key="7">
    <source>
        <dbReference type="Proteomes" id="UP000811545"/>
    </source>
</evidence>
<dbReference type="Pfam" id="PF02518">
    <property type="entry name" value="HATPase_c"/>
    <property type="match status" value="1"/>
</dbReference>
<keyword evidence="4" id="KW-0902">Two-component regulatory system</keyword>
<gene>
    <name evidence="6" type="primary">gchK</name>
    <name evidence="6" type="ORF">DDT42_00599</name>
</gene>
<evidence type="ECO:0000256" key="2">
    <source>
        <dbReference type="ARBA" id="ARBA00012438"/>
    </source>
</evidence>
<evidence type="ECO:0000259" key="5">
    <source>
        <dbReference type="PROSITE" id="PS50109"/>
    </source>
</evidence>
<dbReference type="Gene3D" id="3.30.565.10">
    <property type="entry name" value="Histidine kinase-like ATPase, C-terminal domain"/>
    <property type="match status" value="1"/>
</dbReference>
<dbReference type="GO" id="GO:0000160">
    <property type="term" value="P:phosphorelay signal transduction system"/>
    <property type="evidence" value="ECO:0007669"/>
    <property type="project" value="UniProtKB-KW"/>
</dbReference>
<dbReference type="SMART" id="SM00387">
    <property type="entry name" value="HATPase_c"/>
    <property type="match status" value="1"/>
</dbReference>
<keyword evidence="3 6" id="KW-0418">Kinase</keyword>
<dbReference type="InterPro" id="IPR005467">
    <property type="entry name" value="His_kinase_dom"/>
</dbReference>
<dbReference type="InterPro" id="IPR036890">
    <property type="entry name" value="HATPase_C_sf"/>
</dbReference>
<sequence length="178" mass="19789">MKELALNILDLLENSAAAKAENIMLIIYENTDKIHIELKDDGSGIDGNPNRLLDPFYSSKNKKIGLGLPFVKEIVTLCQGSMDIQGKPGSGTNISFNLPKGCIDLPPLGNIVSTIITFITLHPEINFKYEHVIGEKFSIFDSQEFKTMLEDVPINHPKVLKLLESYLENNLKNLYGGN</sequence>
<protein>
    <recommendedName>
        <fullName evidence="2">histidine kinase</fullName>
        <ecNumber evidence="2">2.7.13.3</ecNumber>
    </recommendedName>
</protein>
<dbReference type="SUPFAM" id="SSF55874">
    <property type="entry name" value="ATPase domain of HSP90 chaperone/DNA topoisomerase II/histidine kinase"/>
    <property type="match status" value="1"/>
</dbReference>
<dbReference type="AlphaFoldDB" id="A0A9E2BFN9"/>
<dbReference type="Proteomes" id="UP000811545">
    <property type="component" value="Unassembled WGS sequence"/>
</dbReference>
<keyword evidence="6" id="KW-0808">Transferase</keyword>
<evidence type="ECO:0000256" key="4">
    <source>
        <dbReference type="ARBA" id="ARBA00023012"/>
    </source>
</evidence>
<comment type="caution">
    <text evidence="6">The sequence shown here is derived from an EMBL/GenBank/DDBJ whole genome shotgun (WGS) entry which is preliminary data.</text>
</comment>
<evidence type="ECO:0000256" key="3">
    <source>
        <dbReference type="ARBA" id="ARBA00022777"/>
    </source>
</evidence>
<evidence type="ECO:0000313" key="6">
    <source>
        <dbReference type="EMBL" id="MBT9144751.1"/>
    </source>
</evidence>
<name>A0A9E2BFN9_PSYF1</name>
<organism evidence="6 7">
    <name type="scientific">Psychracetigena formicireducens</name>
    <dbReference type="NCBI Taxonomy" id="2986056"/>
    <lineage>
        <taxon>Bacteria</taxon>
        <taxon>Bacillati</taxon>
        <taxon>Candidatus Lithacetigenota</taxon>
        <taxon>Candidatus Psychracetigena</taxon>
    </lineage>
</organism>
<dbReference type="GO" id="GO:0004673">
    <property type="term" value="F:protein histidine kinase activity"/>
    <property type="evidence" value="ECO:0007669"/>
    <property type="project" value="UniProtKB-EC"/>
</dbReference>
<dbReference type="PROSITE" id="PS50109">
    <property type="entry name" value="HIS_KIN"/>
    <property type="match status" value="1"/>
</dbReference>
<accession>A0A9E2BFN9</accession>
<evidence type="ECO:0000256" key="1">
    <source>
        <dbReference type="ARBA" id="ARBA00000085"/>
    </source>
</evidence>
<dbReference type="EC" id="2.7.13.3" evidence="2"/>
<dbReference type="InterPro" id="IPR004358">
    <property type="entry name" value="Sig_transdc_His_kin-like_C"/>
</dbReference>
<reference evidence="6 7" key="1">
    <citation type="journal article" date="2021" name="bioRxiv">
        <title>Unique metabolic strategies in Hadean analogues reveal hints for primordial physiology.</title>
        <authorList>
            <person name="Nobu M.K."/>
            <person name="Nakai R."/>
            <person name="Tamazawa S."/>
            <person name="Mori H."/>
            <person name="Toyoda A."/>
            <person name="Ijiri A."/>
            <person name="Suzuki S."/>
            <person name="Kurokawa K."/>
            <person name="Kamagata Y."/>
            <person name="Tamaki H."/>
        </authorList>
    </citation>
    <scope>NUCLEOTIDE SEQUENCE [LARGE SCALE GENOMIC DNA]</scope>
    <source>
        <strain evidence="6">BS525</strain>
    </source>
</reference>
<dbReference type="PRINTS" id="PR00344">
    <property type="entry name" value="BCTRLSENSOR"/>
</dbReference>
<proteinExistence type="predicted"/>
<feature type="domain" description="Histidine kinase" evidence="5">
    <location>
        <begin position="1"/>
        <end position="102"/>
    </location>
</feature>
<dbReference type="EMBL" id="QLTW01000020">
    <property type="protein sequence ID" value="MBT9144751.1"/>
    <property type="molecule type" value="Genomic_DNA"/>
</dbReference>